<evidence type="ECO:0000313" key="2">
    <source>
        <dbReference type="EMBL" id="AUD04098.1"/>
    </source>
</evidence>
<dbReference type="OrthoDB" id="9789501at2"/>
<dbReference type="AlphaFoldDB" id="A0A2K8Z2K3"/>
<keyword evidence="3" id="KW-1185">Reference proteome</keyword>
<evidence type="ECO:0000313" key="3">
    <source>
        <dbReference type="Proteomes" id="UP000232883"/>
    </source>
</evidence>
<dbReference type="RefSeq" id="WP_100990164.1">
    <property type="nucleotide sequence ID" value="NZ_CP025096.1"/>
</dbReference>
<proteinExistence type="predicted"/>
<protein>
    <submittedName>
        <fullName evidence="2">RES domain-containing protein</fullName>
    </submittedName>
</protein>
<dbReference type="EMBL" id="CP025096">
    <property type="protein sequence ID" value="AUD04098.1"/>
    <property type="molecule type" value="Genomic_DNA"/>
</dbReference>
<dbReference type="Proteomes" id="UP000232883">
    <property type="component" value="Chromosome"/>
</dbReference>
<accession>A0A2K8Z2K3</accession>
<feature type="domain" description="RES" evidence="1">
    <location>
        <begin position="15"/>
        <end position="138"/>
    </location>
</feature>
<gene>
    <name evidence="2" type="ORF">CWM47_21045</name>
</gene>
<sequence>MLVYRLYKSNYIAQPLSAEGARRAGGRWNPKGYPILYTSATPELALLEIVAHLNPLYLPNFHLLVLDIPETHHVVSLADLPANWQDEQQIDALQSYLQAWLDRPDRLSVSVPSAIVERSRNYLLHTLHPSFEDAVKIVENAPFRIDSRLLKVNG</sequence>
<reference evidence="2 3" key="1">
    <citation type="submission" date="2017-11" db="EMBL/GenBank/DDBJ databases">
        <title>Taxonomic description and genome sequences of Spirosoma HA7 sp. nov., isolated from pollen microhabitat of Corylus avellana.</title>
        <authorList>
            <person name="Ambika Manirajan B."/>
            <person name="Suarez C."/>
            <person name="Ratering S."/>
            <person name="Geissler-Plaum R."/>
            <person name="Cardinale M."/>
            <person name="Sylvia S."/>
        </authorList>
    </citation>
    <scope>NUCLEOTIDE SEQUENCE [LARGE SCALE GENOMIC DNA]</scope>
    <source>
        <strain evidence="2 3">HA7</strain>
    </source>
</reference>
<dbReference type="InterPro" id="IPR014914">
    <property type="entry name" value="RES_dom"/>
</dbReference>
<evidence type="ECO:0000259" key="1">
    <source>
        <dbReference type="SMART" id="SM00953"/>
    </source>
</evidence>
<dbReference type="SMART" id="SM00953">
    <property type="entry name" value="RES"/>
    <property type="match status" value="1"/>
</dbReference>
<organism evidence="2 3">
    <name type="scientific">Spirosoma pollinicola</name>
    <dbReference type="NCBI Taxonomy" id="2057025"/>
    <lineage>
        <taxon>Bacteria</taxon>
        <taxon>Pseudomonadati</taxon>
        <taxon>Bacteroidota</taxon>
        <taxon>Cytophagia</taxon>
        <taxon>Cytophagales</taxon>
        <taxon>Cytophagaceae</taxon>
        <taxon>Spirosoma</taxon>
    </lineage>
</organism>
<name>A0A2K8Z2K3_9BACT</name>
<dbReference type="Pfam" id="PF08808">
    <property type="entry name" value="RES"/>
    <property type="match status" value="1"/>
</dbReference>
<dbReference type="KEGG" id="spir:CWM47_21045"/>